<keyword evidence="9" id="KW-1185">Reference proteome</keyword>
<dbReference type="Pfam" id="PF00591">
    <property type="entry name" value="Glycos_transf_3"/>
    <property type="match status" value="1"/>
</dbReference>
<comment type="catalytic activity">
    <reaction evidence="5">
        <text>N-(5-phospho-beta-D-ribosyl)anthranilate + diphosphate = 5-phospho-alpha-D-ribose 1-diphosphate + anthranilate</text>
        <dbReference type="Rhea" id="RHEA:11768"/>
        <dbReference type="ChEBI" id="CHEBI:16567"/>
        <dbReference type="ChEBI" id="CHEBI:18277"/>
        <dbReference type="ChEBI" id="CHEBI:33019"/>
        <dbReference type="ChEBI" id="CHEBI:58017"/>
        <dbReference type="EC" id="2.4.2.18"/>
    </reaction>
</comment>
<feature type="domain" description="Glycosyl transferase family 3" evidence="6">
    <location>
        <begin position="93"/>
        <end position="346"/>
    </location>
</feature>
<dbReference type="SUPFAM" id="SSF52418">
    <property type="entry name" value="Nucleoside phosphorylase/phosphoribosyltransferase catalytic domain"/>
    <property type="match status" value="1"/>
</dbReference>
<evidence type="ECO:0000256" key="1">
    <source>
        <dbReference type="ARBA" id="ARBA00022676"/>
    </source>
</evidence>
<sequence>MSGTVAFAERLTARTAMTHTWAALLSSLLDRRDLTSAETAWAMSQIVSGEASPVRVAGFATALRAKGETAAEVEGLVAALRASAARVAIPGTTADIAGTGGDRTGAANISTVAAIVAASTGVTVVKHGGRAASSTTGGAADLVEYLGVPLELTPAQAARVAAEAGITFLFAPMFNSGLRHAATVRRQLGVPTVFNILGPLINPAAPAHQVIGVADARMAPVIAEMVAAGGRSALVVRGDDGLDKLTTVTTSRVWTVHDGVMTRTVLDPRELGLSRPDPAALRGGDAAANARIAHAVLDGRPGPIRDVVLLNAAAVLVAASPHRPSLVDALATAMVRCAEAVDSGAARATLARWVAAGRSAYAGA</sequence>
<feature type="binding site" evidence="5">
    <location>
        <position position="243"/>
    </location>
    <ligand>
        <name>Mg(2+)</name>
        <dbReference type="ChEBI" id="CHEBI:18420"/>
        <label>2</label>
    </ligand>
</feature>
<dbReference type="EC" id="2.4.2.18" evidence="5"/>
<dbReference type="InterPro" id="IPR017459">
    <property type="entry name" value="Glycosyl_Trfase_fam3_N_dom"/>
</dbReference>
<keyword evidence="5" id="KW-0479">Metal-binding</keyword>
<evidence type="ECO:0000313" key="9">
    <source>
        <dbReference type="Proteomes" id="UP001144280"/>
    </source>
</evidence>
<keyword evidence="5" id="KW-0460">Magnesium</keyword>
<feature type="binding site" evidence="5">
    <location>
        <position position="110"/>
    </location>
    <ligand>
        <name>Mg(2+)</name>
        <dbReference type="ChEBI" id="CHEBI:18420"/>
        <label>1</label>
    </ligand>
</feature>
<keyword evidence="1 5" id="KW-0328">Glycosyltransferase</keyword>
<keyword evidence="5" id="KW-0028">Amino-acid biosynthesis</keyword>
<comment type="cofactor">
    <cofactor evidence="5">
        <name>Mg(2+)</name>
        <dbReference type="ChEBI" id="CHEBI:18420"/>
    </cofactor>
    <text evidence="5">Binds 2 magnesium ions per monomer.</text>
</comment>
<dbReference type="InterPro" id="IPR005940">
    <property type="entry name" value="Anthranilate_Pribosyl_Tfrase"/>
</dbReference>
<evidence type="ECO:0000256" key="4">
    <source>
        <dbReference type="ARBA" id="ARBA00023141"/>
    </source>
</evidence>
<dbReference type="InterPro" id="IPR035902">
    <property type="entry name" value="Nuc_phospho_transferase"/>
</dbReference>
<evidence type="ECO:0000259" key="6">
    <source>
        <dbReference type="Pfam" id="PF00591"/>
    </source>
</evidence>
<organism evidence="8 9">
    <name type="scientific">Phytohabitans aurantiacus</name>
    <dbReference type="NCBI Taxonomy" id="3016789"/>
    <lineage>
        <taxon>Bacteria</taxon>
        <taxon>Bacillati</taxon>
        <taxon>Actinomycetota</taxon>
        <taxon>Actinomycetes</taxon>
        <taxon>Micromonosporales</taxon>
        <taxon>Micromonosporaceae</taxon>
    </lineage>
</organism>
<dbReference type="HAMAP" id="MF_00211">
    <property type="entry name" value="TrpD"/>
    <property type="match status" value="1"/>
</dbReference>
<feature type="binding site" evidence="5">
    <location>
        <position position="98"/>
    </location>
    <ligand>
        <name>anthranilate</name>
        <dbReference type="ChEBI" id="CHEBI:16567"/>
        <label>1</label>
    </ligand>
</feature>
<feature type="binding site" evidence="5">
    <location>
        <begin position="126"/>
        <end position="134"/>
    </location>
    <ligand>
        <name>5-phospho-alpha-D-ribose 1-diphosphate</name>
        <dbReference type="ChEBI" id="CHEBI:58017"/>
    </ligand>
</feature>
<comment type="similarity">
    <text evidence="5">Belongs to the anthranilate phosphoribosyltransferase family.</text>
</comment>
<comment type="subunit">
    <text evidence="5">Homodimer.</text>
</comment>
<keyword evidence="2 5" id="KW-0808">Transferase</keyword>
<evidence type="ECO:0000256" key="5">
    <source>
        <dbReference type="HAMAP-Rule" id="MF_00211"/>
    </source>
</evidence>
<comment type="caution">
    <text evidence="5">Lacks conserved residue(s) required for the propagation of feature annotation.</text>
</comment>
<keyword evidence="3 5" id="KW-0822">Tryptophan biosynthesis</keyword>
<feature type="domain" description="Glycosyl transferase family 3 N-terminal" evidence="7">
    <location>
        <begin position="24"/>
        <end position="84"/>
    </location>
</feature>
<dbReference type="GO" id="GO:0016757">
    <property type="term" value="F:glycosyltransferase activity"/>
    <property type="evidence" value="ECO:0007669"/>
    <property type="project" value="UniProtKB-KW"/>
</dbReference>
<dbReference type="InterPro" id="IPR036320">
    <property type="entry name" value="Glycosyl_Trfase_fam3_N_dom_sf"/>
</dbReference>
<reference evidence="8" key="1">
    <citation type="submission" date="2022-12" db="EMBL/GenBank/DDBJ databases">
        <title>New Phytohabitans aurantiacus sp. RD004123 nov., an actinomycete isolated from soil.</title>
        <authorList>
            <person name="Triningsih D.W."/>
            <person name="Harunari E."/>
            <person name="Igarashi Y."/>
        </authorList>
    </citation>
    <scope>NUCLEOTIDE SEQUENCE</scope>
    <source>
        <strain evidence="8">RD004123</strain>
    </source>
</reference>
<evidence type="ECO:0000256" key="3">
    <source>
        <dbReference type="ARBA" id="ARBA00022822"/>
    </source>
</evidence>
<dbReference type="EMBL" id="BSDI01000007">
    <property type="protein sequence ID" value="GLH96578.1"/>
    <property type="molecule type" value="Genomic_DNA"/>
</dbReference>
<dbReference type="SUPFAM" id="SSF47648">
    <property type="entry name" value="Nucleoside phosphorylase/phosphoribosyltransferase N-terminal domain"/>
    <property type="match status" value="1"/>
</dbReference>
<feature type="binding site" evidence="5">
    <location>
        <position position="139"/>
    </location>
    <ligand>
        <name>5-phospho-alpha-D-ribose 1-diphosphate</name>
        <dbReference type="ChEBI" id="CHEBI:58017"/>
    </ligand>
</feature>
<name>A0ABQ5QPK1_9ACTN</name>
<comment type="function">
    <text evidence="5">Catalyzes the transfer of the phosphoribosyl group of 5-phosphorylribose-1-pyrophosphate (PRPP) to anthranilate to yield N-(5'-phosphoribosyl)-anthranilate (PRA).</text>
</comment>
<protein>
    <recommendedName>
        <fullName evidence="5">Anthranilate phosphoribosyltransferase</fullName>
        <ecNumber evidence="5">2.4.2.18</ecNumber>
    </recommendedName>
</protein>
<feature type="binding site" evidence="5">
    <location>
        <position position="98"/>
    </location>
    <ligand>
        <name>5-phospho-alpha-D-ribose 1-diphosphate</name>
        <dbReference type="ChEBI" id="CHEBI:58017"/>
    </ligand>
</feature>
<accession>A0ABQ5QPK1</accession>
<proteinExistence type="inferred from homology"/>
<keyword evidence="4 5" id="KW-0057">Aromatic amino acid biosynthesis</keyword>
<dbReference type="Proteomes" id="UP001144280">
    <property type="component" value="Unassembled WGS sequence"/>
</dbReference>
<dbReference type="NCBIfam" id="TIGR01245">
    <property type="entry name" value="trpD"/>
    <property type="match status" value="1"/>
</dbReference>
<feature type="binding site" evidence="5">
    <location>
        <begin position="108"/>
        <end position="111"/>
    </location>
    <ligand>
        <name>5-phospho-alpha-D-ribose 1-diphosphate</name>
        <dbReference type="ChEBI" id="CHEBI:58017"/>
    </ligand>
</feature>
<dbReference type="Pfam" id="PF02885">
    <property type="entry name" value="Glycos_trans_3N"/>
    <property type="match status" value="1"/>
</dbReference>
<dbReference type="Gene3D" id="3.40.1030.10">
    <property type="entry name" value="Nucleoside phosphorylase/phosphoribosyltransferase catalytic domain"/>
    <property type="match status" value="1"/>
</dbReference>
<feature type="binding site" evidence="5">
    <location>
        <begin position="101"/>
        <end position="102"/>
    </location>
    <ligand>
        <name>5-phospho-alpha-D-ribose 1-diphosphate</name>
        <dbReference type="ChEBI" id="CHEBI:58017"/>
    </ligand>
</feature>
<dbReference type="Gene3D" id="1.20.970.10">
    <property type="entry name" value="Transferase, Pyrimidine Nucleoside Phosphorylase, Chain C"/>
    <property type="match status" value="1"/>
</dbReference>
<evidence type="ECO:0000259" key="7">
    <source>
        <dbReference type="Pfam" id="PF02885"/>
    </source>
</evidence>
<gene>
    <name evidence="8" type="primary">trpD1</name>
    <name evidence="5" type="synonym">trpD</name>
    <name evidence="8" type="ORF">Pa4123_18520</name>
</gene>
<dbReference type="InterPro" id="IPR000312">
    <property type="entry name" value="Glycosyl_Trfase_fam3"/>
</dbReference>
<evidence type="ECO:0000313" key="8">
    <source>
        <dbReference type="EMBL" id="GLH96578.1"/>
    </source>
</evidence>
<comment type="pathway">
    <text evidence="5">Amino-acid biosynthesis; L-tryptophan biosynthesis; L-tryptophan from chorismate: step 2/5.</text>
</comment>
<evidence type="ECO:0000256" key="2">
    <source>
        <dbReference type="ARBA" id="ARBA00022679"/>
    </source>
</evidence>
<feature type="binding site" evidence="5">
    <location>
        <position position="185"/>
    </location>
    <ligand>
        <name>anthranilate</name>
        <dbReference type="ChEBI" id="CHEBI:16567"/>
        <label>2</label>
    </ligand>
</feature>
<dbReference type="PANTHER" id="PTHR43285:SF2">
    <property type="entry name" value="ANTHRANILATE PHOSPHORIBOSYLTRANSFERASE"/>
    <property type="match status" value="1"/>
</dbReference>
<comment type="caution">
    <text evidence="8">The sequence shown here is derived from an EMBL/GenBank/DDBJ whole genome shotgun (WGS) entry which is preliminary data.</text>
</comment>
<dbReference type="PANTHER" id="PTHR43285">
    <property type="entry name" value="ANTHRANILATE PHOSPHORIBOSYLTRANSFERASE"/>
    <property type="match status" value="1"/>
</dbReference>